<evidence type="ECO:0000259" key="6">
    <source>
        <dbReference type="Pfam" id="PF03798"/>
    </source>
</evidence>
<accession>A0A0M0JQ46</accession>
<evidence type="ECO:0000256" key="1">
    <source>
        <dbReference type="ARBA" id="ARBA00004141"/>
    </source>
</evidence>
<feature type="transmembrane region" description="Helical" evidence="5">
    <location>
        <begin position="104"/>
        <end position="124"/>
    </location>
</feature>
<protein>
    <recommendedName>
        <fullName evidence="6">TLC domain-containing protein</fullName>
    </recommendedName>
</protein>
<keyword evidence="2 5" id="KW-0812">Transmembrane</keyword>
<comment type="caution">
    <text evidence="7">The sequence shown here is derived from an EMBL/GenBank/DDBJ whole genome shotgun (WGS) entry which is preliminary data.</text>
</comment>
<comment type="subcellular location">
    <subcellularLocation>
        <location evidence="1">Membrane</location>
        <topology evidence="1">Multi-pass membrane protein</topology>
    </subcellularLocation>
</comment>
<dbReference type="OrthoDB" id="47196at2759"/>
<dbReference type="GO" id="GO:0016020">
    <property type="term" value="C:membrane"/>
    <property type="evidence" value="ECO:0007669"/>
    <property type="project" value="UniProtKB-SubCell"/>
</dbReference>
<keyword evidence="8" id="KW-1185">Reference proteome</keyword>
<keyword evidence="4 5" id="KW-0472">Membrane</keyword>
<evidence type="ECO:0000256" key="2">
    <source>
        <dbReference type="ARBA" id="ARBA00022692"/>
    </source>
</evidence>
<dbReference type="AlphaFoldDB" id="A0A0M0JQ46"/>
<evidence type="ECO:0000313" key="8">
    <source>
        <dbReference type="Proteomes" id="UP000037460"/>
    </source>
</evidence>
<evidence type="ECO:0000313" key="7">
    <source>
        <dbReference type="EMBL" id="KOO28412.1"/>
    </source>
</evidence>
<dbReference type="Proteomes" id="UP000037460">
    <property type="component" value="Unassembled WGS sequence"/>
</dbReference>
<sequence>MEQPATLKERMYGFDPAAEQICMIQVALQIFVTTIAFATRDGGLLKPELLAHHSVTATLMCICLHPFGHSRVGIFFGLTELSTIPLNVMDVFKNFPDLVKSFPFLDVVCKISFAFSFLVLRVGLVTKVSYDFQADLYELYATGTAHSVPAVFFMSLSNIFVVGLQLYWSTLIIKGLYGLAFGKAPKKAKAT</sequence>
<feature type="transmembrane region" description="Helical" evidence="5">
    <location>
        <begin position="17"/>
        <end position="37"/>
    </location>
</feature>
<reference evidence="8" key="1">
    <citation type="journal article" date="2015" name="PLoS Genet.">
        <title>Genome Sequence and Transcriptome Analyses of Chrysochromulina tobin: Metabolic Tools for Enhanced Algal Fitness in the Prominent Order Prymnesiales (Haptophyceae).</title>
        <authorList>
            <person name="Hovde B.T."/>
            <person name="Deodato C.R."/>
            <person name="Hunsperger H.M."/>
            <person name="Ryken S.A."/>
            <person name="Yost W."/>
            <person name="Jha R.K."/>
            <person name="Patterson J."/>
            <person name="Monnat R.J. Jr."/>
            <person name="Barlow S.B."/>
            <person name="Starkenburg S.R."/>
            <person name="Cattolico R.A."/>
        </authorList>
    </citation>
    <scope>NUCLEOTIDE SEQUENCE</scope>
    <source>
        <strain evidence="8">CCMP291</strain>
    </source>
</reference>
<evidence type="ECO:0000256" key="4">
    <source>
        <dbReference type="ARBA" id="ARBA00023136"/>
    </source>
</evidence>
<evidence type="ECO:0000256" key="3">
    <source>
        <dbReference type="ARBA" id="ARBA00022989"/>
    </source>
</evidence>
<dbReference type="EMBL" id="JWZX01002572">
    <property type="protein sequence ID" value="KOO28412.1"/>
    <property type="molecule type" value="Genomic_DNA"/>
</dbReference>
<proteinExistence type="predicted"/>
<feature type="domain" description="TLC" evidence="6">
    <location>
        <begin position="20"/>
        <end position="174"/>
    </location>
</feature>
<organism evidence="7 8">
    <name type="scientific">Chrysochromulina tobinii</name>
    <dbReference type="NCBI Taxonomy" id="1460289"/>
    <lineage>
        <taxon>Eukaryota</taxon>
        <taxon>Haptista</taxon>
        <taxon>Haptophyta</taxon>
        <taxon>Prymnesiophyceae</taxon>
        <taxon>Prymnesiales</taxon>
        <taxon>Chrysochromulinaceae</taxon>
        <taxon>Chrysochromulina</taxon>
    </lineage>
</organism>
<gene>
    <name evidence="7" type="ORF">Ctob_003197</name>
</gene>
<name>A0A0M0JQ46_9EUKA</name>
<keyword evidence="3 5" id="KW-1133">Transmembrane helix</keyword>
<feature type="transmembrane region" description="Helical" evidence="5">
    <location>
        <begin position="144"/>
        <end position="168"/>
    </location>
</feature>
<evidence type="ECO:0000256" key="5">
    <source>
        <dbReference type="SAM" id="Phobius"/>
    </source>
</evidence>
<dbReference type="InterPro" id="IPR006634">
    <property type="entry name" value="TLC-dom"/>
</dbReference>
<dbReference type="Pfam" id="PF03798">
    <property type="entry name" value="TRAM_LAG1_CLN8"/>
    <property type="match status" value="1"/>
</dbReference>